<dbReference type="InterPro" id="IPR019734">
    <property type="entry name" value="TPR_rpt"/>
</dbReference>
<gene>
    <name evidence="3" type="ORF">ACFPIJ_53250</name>
</gene>
<dbReference type="PROSITE" id="PS50005">
    <property type="entry name" value="TPR"/>
    <property type="match status" value="1"/>
</dbReference>
<dbReference type="EMBL" id="JBHSIU010000105">
    <property type="protein sequence ID" value="MFC5006578.1"/>
    <property type="molecule type" value="Genomic_DNA"/>
</dbReference>
<feature type="repeat" description="TPR" evidence="1">
    <location>
        <begin position="381"/>
        <end position="414"/>
    </location>
</feature>
<proteinExistence type="predicted"/>
<dbReference type="InterPro" id="IPR011990">
    <property type="entry name" value="TPR-like_helical_dom_sf"/>
</dbReference>
<evidence type="ECO:0000256" key="2">
    <source>
        <dbReference type="SAM" id="SignalP"/>
    </source>
</evidence>
<dbReference type="Gene3D" id="1.25.40.10">
    <property type="entry name" value="Tetratricopeptide repeat domain"/>
    <property type="match status" value="3"/>
</dbReference>
<evidence type="ECO:0000256" key="1">
    <source>
        <dbReference type="PROSITE-ProRule" id="PRU00339"/>
    </source>
</evidence>
<sequence>MRVRIVLGVVLAAALLFGLGALAGRPSGGASTPASVQPDRPQGTSRLVATIAAQQERLRKVPGDWTAWAALGEAYLEQSRVSADPAYYPKAEGALRKSLEVRPEGNAAALAGLGALANARHDFATARDLAGQALAVNAWSDTAYGVLADAETQLGHPDAATAAVQRMLDLRPGLASYTRGSYDLEQHGKRAEAVALMQQALASATEPADVAFCHQHLGSLAWAAGDLATATRHVTLGLAADAGTVGLWQLKARLDTAAGDLTAALADLEKVVARTPTVDALLDQARLLQVAGKDPGPALSLARAAHTLFTANGGTDDLGAAALALAAGDATAAARLAIAEWDRRQFGEVADMVAWTLMSAGDPAAALPFARHANALGQVDATLAYHYGMVALAAGDKDTALVQLRLALALNPKFSPVDAPIAVRTLATLES</sequence>
<protein>
    <submittedName>
        <fullName evidence="3">Tetratricopeptide repeat protein</fullName>
    </submittedName>
</protein>
<comment type="caution">
    <text evidence="3">The sequence shown here is derived from an EMBL/GenBank/DDBJ whole genome shotgun (WGS) entry which is preliminary data.</text>
</comment>
<feature type="signal peptide" evidence="2">
    <location>
        <begin position="1"/>
        <end position="23"/>
    </location>
</feature>
<keyword evidence="1" id="KW-0802">TPR repeat</keyword>
<keyword evidence="4" id="KW-1185">Reference proteome</keyword>
<dbReference type="RefSeq" id="WP_380127210.1">
    <property type="nucleotide sequence ID" value="NZ_JBHSIU010000105.1"/>
</dbReference>
<feature type="chain" id="PRO_5046124493" evidence="2">
    <location>
        <begin position="24"/>
        <end position="431"/>
    </location>
</feature>
<accession>A0ABV9WG77</accession>
<name>A0ABV9WG77_9ACTN</name>
<evidence type="ECO:0000313" key="3">
    <source>
        <dbReference type="EMBL" id="MFC5006578.1"/>
    </source>
</evidence>
<dbReference type="SUPFAM" id="SSF48452">
    <property type="entry name" value="TPR-like"/>
    <property type="match status" value="2"/>
</dbReference>
<reference evidence="4" key="1">
    <citation type="journal article" date="2019" name="Int. J. Syst. Evol. Microbiol.">
        <title>The Global Catalogue of Microorganisms (GCM) 10K type strain sequencing project: providing services to taxonomists for standard genome sequencing and annotation.</title>
        <authorList>
            <consortium name="The Broad Institute Genomics Platform"/>
            <consortium name="The Broad Institute Genome Sequencing Center for Infectious Disease"/>
            <person name="Wu L."/>
            <person name="Ma J."/>
        </authorList>
    </citation>
    <scope>NUCLEOTIDE SEQUENCE [LARGE SCALE GENOMIC DNA]</scope>
    <source>
        <strain evidence="4">CGMCC 4.7152</strain>
    </source>
</reference>
<evidence type="ECO:0000313" key="4">
    <source>
        <dbReference type="Proteomes" id="UP001595912"/>
    </source>
</evidence>
<keyword evidence="2" id="KW-0732">Signal</keyword>
<organism evidence="3 4">
    <name type="scientific">Dactylosporangium cerinum</name>
    <dbReference type="NCBI Taxonomy" id="1434730"/>
    <lineage>
        <taxon>Bacteria</taxon>
        <taxon>Bacillati</taxon>
        <taxon>Actinomycetota</taxon>
        <taxon>Actinomycetes</taxon>
        <taxon>Micromonosporales</taxon>
        <taxon>Micromonosporaceae</taxon>
        <taxon>Dactylosporangium</taxon>
    </lineage>
</organism>
<dbReference type="Proteomes" id="UP001595912">
    <property type="component" value="Unassembled WGS sequence"/>
</dbReference>